<sequence length="113" mass="10882">MKRFSVVVLTVATMAAALAGCGGSDSDSGSAAASSTAASSTTGKAAQTTCTEFKNLDTEAEKAVVEAILAENPDSPYAGSPNVALGTAKLVCLSEANAGKTVAAAAGLLAAGK</sequence>
<accession>A0A0H5P2J3</accession>
<protein>
    <recommendedName>
        <fullName evidence="5">DUF732 domain-containing protein</fullName>
    </recommendedName>
</protein>
<gene>
    <name evidence="3" type="ORF">ERS450000_04593</name>
</gene>
<evidence type="ECO:0000313" key="3">
    <source>
        <dbReference type="EMBL" id="CRY81768.1"/>
    </source>
</evidence>
<dbReference type="KEGG" id="nfr:ERS450000_04593"/>
<evidence type="ECO:0000256" key="1">
    <source>
        <dbReference type="SAM" id="MobiDB-lite"/>
    </source>
</evidence>
<dbReference type="Proteomes" id="UP000057820">
    <property type="component" value="Plasmid 2"/>
</dbReference>
<proteinExistence type="predicted"/>
<reference evidence="4" key="1">
    <citation type="submission" date="2015-03" db="EMBL/GenBank/DDBJ databases">
        <authorList>
            <consortium name="Pathogen Informatics"/>
        </authorList>
    </citation>
    <scope>NUCLEOTIDE SEQUENCE [LARGE SCALE GENOMIC DNA]</scope>
    <source>
        <strain evidence="4">NCTC11134</strain>
        <plasmid evidence="4">2</plasmid>
    </source>
</reference>
<evidence type="ECO:0008006" key="5">
    <source>
        <dbReference type="Google" id="ProtNLM"/>
    </source>
</evidence>
<name>A0A0H5P2J3_NOCFR</name>
<feature type="signal peptide" evidence="2">
    <location>
        <begin position="1"/>
        <end position="19"/>
    </location>
</feature>
<keyword evidence="2" id="KW-0732">Signal</keyword>
<keyword evidence="3" id="KW-0614">Plasmid</keyword>
<evidence type="ECO:0000256" key="2">
    <source>
        <dbReference type="SAM" id="SignalP"/>
    </source>
</evidence>
<feature type="region of interest" description="Disordered" evidence="1">
    <location>
        <begin position="21"/>
        <end position="45"/>
    </location>
</feature>
<dbReference type="RefSeq" id="WP_060594131.1">
    <property type="nucleotide sequence ID" value="NZ_CP031418.1"/>
</dbReference>
<evidence type="ECO:0000313" key="4">
    <source>
        <dbReference type="Proteomes" id="UP000057820"/>
    </source>
</evidence>
<geneLocation type="plasmid" evidence="3">
    <name>2</name>
</geneLocation>
<dbReference type="EMBL" id="LN868939">
    <property type="protein sequence ID" value="CRY81768.1"/>
    <property type="molecule type" value="Genomic_DNA"/>
</dbReference>
<organism evidence="3 4">
    <name type="scientific">Nocardia farcinica</name>
    <dbReference type="NCBI Taxonomy" id="37329"/>
    <lineage>
        <taxon>Bacteria</taxon>
        <taxon>Bacillati</taxon>
        <taxon>Actinomycetota</taxon>
        <taxon>Actinomycetes</taxon>
        <taxon>Mycobacteriales</taxon>
        <taxon>Nocardiaceae</taxon>
        <taxon>Nocardia</taxon>
    </lineage>
</organism>
<dbReference type="AlphaFoldDB" id="A0A0H5P2J3"/>
<dbReference type="PROSITE" id="PS51257">
    <property type="entry name" value="PROKAR_LIPOPROTEIN"/>
    <property type="match status" value="1"/>
</dbReference>
<feature type="chain" id="PRO_5038573597" description="DUF732 domain-containing protein" evidence="2">
    <location>
        <begin position="20"/>
        <end position="113"/>
    </location>
</feature>